<feature type="domain" description="Helicase ATP-binding" evidence="7">
    <location>
        <begin position="160"/>
        <end position="344"/>
    </location>
</feature>
<evidence type="ECO:0000313" key="11">
    <source>
        <dbReference type="Proteomes" id="UP000019335"/>
    </source>
</evidence>
<evidence type="ECO:0000256" key="1">
    <source>
        <dbReference type="ARBA" id="ARBA00022741"/>
    </source>
</evidence>
<accession>W7TUM2</accession>
<evidence type="ECO:0000256" key="6">
    <source>
        <dbReference type="SAM" id="MobiDB-lite"/>
    </source>
</evidence>
<organism evidence="10 11">
    <name type="scientific">Nannochloropsis gaditana</name>
    <dbReference type="NCBI Taxonomy" id="72520"/>
    <lineage>
        <taxon>Eukaryota</taxon>
        <taxon>Sar</taxon>
        <taxon>Stramenopiles</taxon>
        <taxon>Ochrophyta</taxon>
        <taxon>Eustigmatophyceae</taxon>
        <taxon>Eustigmatales</taxon>
        <taxon>Monodopsidaceae</taxon>
        <taxon>Nannochloropsis</taxon>
    </lineage>
</organism>
<feature type="compositionally biased region" description="Low complexity" evidence="6">
    <location>
        <begin position="523"/>
        <end position="533"/>
    </location>
</feature>
<protein>
    <submittedName>
        <fullName evidence="10">RNA helicase, DEAD-box type</fullName>
    </submittedName>
</protein>
<dbReference type="AlphaFoldDB" id="W7TUM2"/>
<dbReference type="PROSITE" id="PS51195">
    <property type="entry name" value="Q_MOTIF"/>
    <property type="match status" value="1"/>
</dbReference>
<dbReference type="GO" id="GO:0003676">
    <property type="term" value="F:nucleic acid binding"/>
    <property type="evidence" value="ECO:0007669"/>
    <property type="project" value="InterPro"/>
</dbReference>
<reference evidence="10 11" key="1">
    <citation type="journal article" date="2014" name="Mol. Plant">
        <title>Chromosome Scale Genome Assembly and Transcriptome Profiling of Nannochloropsis gaditana in Nitrogen Depletion.</title>
        <authorList>
            <person name="Corteggiani Carpinelli E."/>
            <person name="Telatin A."/>
            <person name="Vitulo N."/>
            <person name="Forcato C."/>
            <person name="D'Angelo M."/>
            <person name="Schiavon R."/>
            <person name="Vezzi A."/>
            <person name="Giacometti G.M."/>
            <person name="Morosinotto T."/>
            <person name="Valle G."/>
        </authorList>
    </citation>
    <scope>NUCLEOTIDE SEQUENCE [LARGE SCALE GENOMIC DNA]</scope>
    <source>
        <strain evidence="10 11">B-31</strain>
    </source>
</reference>
<dbReference type="InterPro" id="IPR044742">
    <property type="entry name" value="DEAD/DEAH_RhlB"/>
</dbReference>
<dbReference type="PROSITE" id="PS51194">
    <property type="entry name" value="HELICASE_CTER"/>
    <property type="match status" value="1"/>
</dbReference>
<dbReference type="SUPFAM" id="SSF52540">
    <property type="entry name" value="P-loop containing nucleoside triphosphate hydrolases"/>
    <property type="match status" value="1"/>
</dbReference>
<evidence type="ECO:0000256" key="4">
    <source>
        <dbReference type="ARBA" id="ARBA00022840"/>
    </source>
</evidence>
<dbReference type="EMBL" id="AZIL01000116">
    <property type="protein sequence ID" value="EWM29847.1"/>
    <property type="molecule type" value="Genomic_DNA"/>
</dbReference>
<comment type="caution">
    <text evidence="10">The sequence shown here is derived from an EMBL/GenBank/DDBJ whole genome shotgun (WGS) entry which is preliminary data.</text>
</comment>
<evidence type="ECO:0000256" key="2">
    <source>
        <dbReference type="ARBA" id="ARBA00022801"/>
    </source>
</evidence>
<evidence type="ECO:0000256" key="5">
    <source>
        <dbReference type="PROSITE-ProRule" id="PRU00552"/>
    </source>
</evidence>
<feature type="domain" description="Helicase C-terminal" evidence="8">
    <location>
        <begin position="369"/>
        <end position="521"/>
    </location>
</feature>
<evidence type="ECO:0000259" key="8">
    <source>
        <dbReference type="PROSITE" id="PS51194"/>
    </source>
</evidence>
<gene>
    <name evidence="10" type="ORF">Naga_100017g4</name>
</gene>
<evidence type="ECO:0000313" key="10">
    <source>
        <dbReference type="EMBL" id="EWM29847.1"/>
    </source>
</evidence>
<keyword evidence="1" id="KW-0547">Nucleotide-binding</keyword>
<dbReference type="InterPro" id="IPR001650">
    <property type="entry name" value="Helicase_C-like"/>
</dbReference>
<dbReference type="SMART" id="SM00487">
    <property type="entry name" value="DEXDc"/>
    <property type="match status" value="1"/>
</dbReference>
<feature type="domain" description="DEAD-box RNA helicase Q" evidence="9">
    <location>
        <begin position="129"/>
        <end position="157"/>
    </location>
</feature>
<evidence type="ECO:0000256" key="3">
    <source>
        <dbReference type="ARBA" id="ARBA00022806"/>
    </source>
</evidence>
<dbReference type="CDD" id="cd18787">
    <property type="entry name" value="SF2_C_DEAD"/>
    <property type="match status" value="1"/>
</dbReference>
<evidence type="ECO:0000259" key="7">
    <source>
        <dbReference type="PROSITE" id="PS51192"/>
    </source>
</evidence>
<sequence length="638" mass="69094">MRRVFHEGTTGGEGIASALPNTATTASRAIHFQSRLRLAFRTTPSICALLLAMPLLLSPHWTRSVCVVSAFHLRPSTASKVSRGVGRSREVLRMMGAFGGISSQPFSTPAIPSKTTSRSGDENAACDLAEFRRLGLGEETLEGLRKLGIKEPSVIQRLAIPAALKGDDVAFSASTGSGKTLAYLLPIMQELKWQEAVEGKERQTCRPRALILVPTRELVTQVLEVIKSLSHVIKLSSCGLHGGEDFGVQRRRLGGMVDLVVASPGRLLQHYEKGHVFFSQVTHVVVDEMDTMLKDGFGPDLKRLMVPLEAKSKREKVQYLMATATLTPAVKRLMAEEGNFPKTRFLQSEDAHKSLPTMRHIMLDTKGGDKVQLLLDVVSQGRQNGERAMIFCNTVQSCRAAEHALRELALPSACYHGDMRSEERAAALEKFKSGEVSFLVCTDIASRGLDMPFVEHVVMFDFPLNPIEYLHRSGRTARMGAKGKVTSLLTKRDKVLASAVQTAVAKGLPLDSLSARKRDYESGGKLSGLSSGKMGASPSSKGNRHAKYVANRQRSASGRAGSIEGSPEKGARGVRRAPSAPSGAQGPSRRRGRGDSAVAGGEDADVRWLHPCHTDGISTSVTKIIGIMLSLLLIFLIC</sequence>
<feature type="region of interest" description="Disordered" evidence="6">
    <location>
        <begin position="521"/>
        <end position="599"/>
    </location>
</feature>
<dbReference type="Gene3D" id="3.40.50.300">
    <property type="entry name" value="P-loop containing nucleotide triphosphate hydrolases"/>
    <property type="match status" value="2"/>
</dbReference>
<name>W7TUM2_9STRA</name>
<keyword evidence="2" id="KW-0378">Hydrolase</keyword>
<keyword evidence="4" id="KW-0067">ATP-binding</keyword>
<dbReference type="Proteomes" id="UP000019335">
    <property type="component" value="Chromosome 2"/>
</dbReference>
<dbReference type="Pfam" id="PF00271">
    <property type="entry name" value="Helicase_C"/>
    <property type="match status" value="1"/>
</dbReference>
<dbReference type="CDD" id="cd00268">
    <property type="entry name" value="DEADc"/>
    <property type="match status" value="1"/>
</dbReference>
<dbReference type="PROSITE" id="PS51192">
    <property type="entry name" value="HELICASE_ATP_BIND_1"/>
    <property type="match status" value="1"/>
</dbReference>
<dbReference type="InterPro" id="IPR027417">
    <property type="entry name" value="P-loop_NTPase"/>
</dbReference>
<dbReference type="SMART" id="SM00490">
    <property type="entry name" value="HELICc"/>
    <property type="match status" value="1"/>
</dbReference>
<dbReference type="PANTHER" id="PTHR47960">
    <property type="entry name" value="DEAD-BOX ATP-DEPENDENT RNA HELICASE 50"/>
    <property type="match status" value="1"/>
</dbReference>
<keyword evidence="11" id="KW-1185">Reference proteome</keyword>
<dbReference type="InterPro" id="IPR014014">
    <property type="entry name" value="RNA_helicase_DEAD_Q_motif"/>
</dbReference>
<dbReference type="InterPro" id="IPR011545">
    <property type="entry name" value="DEAD/DEAH_box_helicase_dom"/>
</dbReference>
<dbReference type="GO" id="GO:0005524">
    <property type="term" value="F:ATP binding"/>
    <property type="evidence" value="ECO:0007669"/>
    <property type="project" value="UniProtKB-KW"/>
</dbReference>
<dbReference type="OrthoDB" id="10256233at2759"/>
<keyword evidence="3 10" id="KW-0347">Helicase</keyword>
<dbReference type="GO" id="GO:0016787">
    <property type="term" value="F:hydrolase activity"/>
    <property type="evidence" value="ECO:0007669"/>
    <property type="project" value="UniProtKB-KW"/>
</dbReference>
<feature type="short sequence motif" description="Q motif" evidence="5">
    <location>
        <begin position="129"/>
        <end position="157"/>
    </location>
</feature>
<dbReference type="Pfam" id="PF00270">
    <property type="entry name" value="DEAD"/>
    <property type="match status" value="1"/>
</dbReference>
<proteinExistence type="predicted"/>
<dbReference type="InterPro" id="IPR014001">
    <property type="entry name" value="Helicase_ATP-bd"/>
</dbReference>
<dbReference type="GO" id="GO:0003724">
    <property type="term" value="F:RNA helicase activity"/>
    <property type="evidence" value="ECO:0007669"/>
    <property type="project" value="InterPro"/>
</dbReference>
<evidence type="ECO:0000259" key="9">
    <source>
        <dbReference type="PROSITE" id="PS51195"/>
    </source>
</evidence>